<feature type="domain" description="Solute-binding protein family 3/N-terminal" evidence="4">
    <location>
        <begin position="31"/>
        <end position="255"/>
    </location>
</feature>
<evidence type="ECO:0000259" key="4">
    <source>
        <dbReference type="SMART" id="SM00062"/>
    </source>
</evidence>
<dbReference type="SMART" id="SM00062">
    <property type="entry name" value="PBPb"/>
    <property type="match status" value="1"/>
</dbReference>
<protein>
    <recommendedName>
        <fullName evidence="4">Solute-binding protein family 3/N-terminal domain-containing protein</fullName>
    </recommendedName>
</protein>
<organism evidence="5 6">
    <name type="scientific">Pseudomonas turukhanskensis</name>
    <dbReference type="NCBI Taxonomy" id="1806536"/>
    <lineage>
        <taxon>Bacteria</taxon>
        <taxon>Pseudomonadati</taxon>
        <taxon>Pseudomonadota</taxon>
        <taxon>Gammaproteobacteria</taxon>
        <taxon>Pseudomonadales</taxon>
        <taxon>Pseudomonadaceae</taxon>
        <taxon>Pseudomonas</taxon>
    </lineage>
</organism>
<evidence type="ECO:0000256" key="3">
    <source>
        <dbReference type="SAM" id="SignalP"/>
    </source>
</evidence>
<sequence>MTHRVYFSSWTILCAALLFAVLGLCRANAETLQIGAEDDWYPYTALRDGEIQGMSVDIVKAAFAASGTEIELESFPYSRCMQLALRGQIVACFNTSPNPKIAEEYLLPKHPLFTDAILLWARNDNAAPLNSLDQLVGKTVAVTNGYEYGADFDNDTRLSRILVRKDLNGFLMLQRSRVDYMVAFRGTALQLFEEYPQLRGQFIPVMTVHRPDLYLSFSRHHPKAAELLERFDQGMRLIEGSGRYQQIIDTWRNKQNASR</sequence>
<reference evidence="5" key="2">
    <citation type="submission" date="2023-01" db="EMBL/GenBank/DDBJ databases">
        <authorList>
            <person name="Sun Q."/>
            <person name="Evtushenko L."/>
        </authorList>
    </citation>
    <scope>NUCLEOTIDE SEQUENCE</scope>
    <source>
        <strain evidence="5">VKM B-2935</strain>
    </source>
</reference>
<keyword evidence="6" id="KW-1185">Reference proteome</keyword>
<reference evidence="5" key="1">
    <citation type="journal article" date="2014" name="Int. J. Syst. Evol. Microbiol.">
        <title>Complete genome sequence of Corynebacterium casei LMG S-19264T (=DSM 44701T), isolated from a smear-ripened cheese.</title>
        <authorList>
            <consortium name="US DOE Joint Genome Institute (JGI-PGF)"/>
            <person name="Walter F."/>
            <person name="Albersmeier A."/>
            <person name="Kalinowski J."/>
            <person name="Ruckert C."/>
        </authorList>
    </citation>
    <scope>NUCLEOTIDE SEQUENCE</scope>
    <source>
        <strain evidence="5">VKM B-2935</strain>
    </source>
</reference>
<dbReference type="EMBL" id="BSFN01000001">
    <property type="protein sequence ID" value="GLK87562.1"/>
    <property type="molecule type" value="Genomic_DNA"/>
</dbReference>
<gene>
    <name evidence="5" type="ORF">GCM10017655_06240</name>
</gene>
<feature type="signal peptide" evidence="3">
    <location>
        <begin position="1"/>
        <end position="29"/>
    </location>
</feature>
<dbReference type="RefSeq" id="WP_271193803.1">
    <property type="nucleotide sequence ID" value="NZ_BSFN01000001.1"/>
</dbReference>
<feature type="chain" id="PRO_5040920037" description="Solute-binding protein family 3/N-terminal domain-containing protein" evidence="3">
    <location>
        <begin position="30"/>
        <end position="259"/>
    </location>
</feature>
<accession>A0A9W6K299</accession>
<evidence type="ECO:0000313" key="6">
    <source>
        <dbReference type="Proteomes" id="UP001143328"/>
    </source>
</evidence>
<dbReference type="Pfam" id="PF00497">
    <property type="entry name" value="SBP_bac_3"/>
    <property type="match status" value="1"/>
</dbReference>
<name>A0A9W6K299_9PSED</name>
<dbReference type="SUPFAM" id="SSF53850">
    <property type="entry name" value="Periplasmic binding protein-like II"/>
    <property type="match status" value="1"/>
</dbReference>
<dbReference type="Gene3D" id="3.40.190.10">
    <property type="entry name" value="Periplasmic binding protein-like II"/>
    <property type="match status" value="2"/>
</dbReference>
<comment type="similarity">
    <text evidence="1">Belongs to the bacterial solute-binding protein 3 family.</text>
</comment>
<dbReference type="PANTHER" id="PTHR35936">
    <property type="entry name" value="MEMBRANE-BOUND LYTIC MUREIN TRANSGLYCOSYLASE F"/>
    <property type="match status" value="1"/>
</dbReference>
<dbReference type="InterPro" id="IPR001638">
    <property type="entry name" value="Solute-binding_3/MltF_N"/>
</dbReference>
<evidence type="ECO:0000313" key="5">
    <source>
        <dbReference type="EMBL" id="GLK87562.1"/>
    </source>
</evidence>
<dbReference type="AlphaFoldDB" id="A0A9W6K299"/>
<proteinExistence type="inferred from homology"/>
<evidence type="ECO:0000256" key="2">
    <source>
        <dbReference type="ARBA" id="ARBA00022729"/>
    </source>
</evidence>
<dbReference type="PANTHER" id="PTHR35936:SF6">
    <property type="entry name" value="AMINO ACID ABC TRANSPORTER SUBSTRATE-BINDING PAAT FAMILY PROTEIN"/>
    <property type="match status" value="1"/>
</dbReference>
<comment type="caution">
    <text evidence="5">The sequence shown here is derived from an EMBL/GenBank/DDBJ whole genome shotgun (WGS) entry which is preliminary data.</text>
</comment>
<evidence type="ECO:0000256" key="1">
    <source>
        <dbReference type="ARBA" id="ARBA00010333"/>
    </source>
</evidence>
<keyword evidence="2 3" id="KW-0732">Signal</keyword>
<dbReference type="Proteomes" id="UP001143328">
    <property type="component" value="Unassembled WGS sequence"/>
</dbReference>